<sequence length="184" mass="22076">MKLQIYKISHPLIKIMLAQMEIEYLSKIDKKYYERYIGFLVIYEILRKYMTTQILHIKLLNGSKKIETVDIKKKYIILTNISDTYSMINDIEYITSNIQIIHTEYEENNKIKNYINKISQNAYIFIIEKNTKNYKIINLIEYLRKINHIKLKNISIGNIFSDSKTLKMLGEKYPEIKVYTTKIE</sequence>
<gene>
    <name evidence="2" type="primary">upp</name>
</gene>
<geneLocation type="chloroplast" evidence="2"/>
<keyword evidence="2" id="KW-0328">Glycosyltransferase</keyword>
<name>A0A8E6KZY6_9FLOR</name>
<keyword evidence="2" id="KW-0150">Chloroplast</keyword>
<evidence type="ECO:0000313" key="2">
    <source>
        <dbReference type="EMBL" id="QVQ56843.1"/>
    </source>
</evidence>
<protein>
    <submittedName>
        <fullName evidence="2">Uracil phosphoribosyltransferase</fullName>
    </submittedName>
</protein>
<feature type="domain" description="Phosphoribosyltransferase" evidence="1">
    <location>
        <begin position="9"/>
        <end position="183"/>
    </location>
</feature>
<reference evidence="2" key="1">
    <citation type="submission" date="2021-03" db="EMBL/GenBank/DDBJ databases">
        <title>Transfer of the hemiparasitic marine red alga Erythrocystis saccata (Rhodomelaceae, Rhodophyta) to the tribe Streblocladieae inferred from organellar genome analysis.</title>
        <authorList>
            <person name="Hughey J.R."/>
        </authorList>
    </citation>
    <scope>NUCLEOTIDE SEQUENCE</scope>
</reference>
<dbReference type="EMBL" id="MW810349">
    <property type="protein sequence ID" value="QVQ56843.1"/>
    <property type="molecule type" value="Genomic_DNA"/>
</dbReference>
<dbReference type="AlphaFoldDB" id="A0A8E6KZY6"/>
<dbReference type="Pfam" id="PF14681">
    <property type="entry name" value="UPRTase"/>
    <property type="match status" value="1"/>
</dbReference>
<accession>A0A8E6KZY6</accession>
<organism evidence="2">
    <name type="scientific">Erythrocystis saccata</name>
    <dbReference type="NCBI Taxonomy" id="2822695"/>
    <lineage>
        <taxon>Eukaryota</taxon>
        <taxon>Rhodophyta</taxon>
        <taxon>Florideophyceae</taxon>
        <taxon>Rhodymeniophycidae</taxon>
        <taxon>Ceramiales</taxon>
        <taxon>Rhodomelaceae</taxon>
        <taxon>Erythrocystis</taxon>
    </lineage>
</organism>
<evidence type="ECO:0000259" key="1">
    <source>
        <dbReference type="Pfam" id="PF14681"/>
    </source>
</evidence>
<keyword evidence="2" id="KW-0808">Transferase</keyword>
<dbReference type="GO" id="GO:0016757">
    <property type="term" value="F:glycosyltransferase activity"/>
    <property type="evidence" value="ECO:0007669"/>
    <property type="project" value="UniProtKB-KW"/>
</dbReference>
<proteinExistence type="predicted"/>
<dbReference type="InterPro" id="IPR000836">
    <property type="entry name" value="PRTase_dom"/>
</dbReference>
<keyword evidence="2" id="KW-0934">Plastid</keyword>